<protein>
    <submittedName>
        <fullName evidence="1">Uncharacterized protein</fullName>
    </submittedName>
</protein>
<proteinExistence type="predicted"/>
<comment type="caution">
    <text evidence="1">The sequence shown here is derived from an EMBL/GenBank/DDBJ whole genome shotgun (WGS) entry which is preliminary data.</text>
</comment>
<dbReference type="EMBL" id="JAAAIL010004030">
    <property type="protein sequence ID" value="KAG0248560.1"/>
    <property type="molecule type" value="Genomic_DNA"/>
</dbReference>
<name>A0AAD4CZT2_9FUNG</name>
<accession>A0AAD4CZT2</accession>
<dbReference type="Proteomes" id="UP001194580">
    <property type="component" value="Unassembled WGS sequence"/>
</dbReference>
<sequence>ELSLGFPVNSRVPNYRHRRGDEEVYRQYDCLEMTSDNGLDLLRDPKELRVVELQDMEIYVNGDKEKT</sequence>
<organism evidence="1 2">
    <name type="scientific">Linnemannia exigua</name>
    <dbReference type="NCBI Taxonomy" id="604196"/>
    <lineage>
        <taxon>Eukaryota</taxon>
        <taxon>Fungi</taxon>
        <taxon>Fungi incertae sedis</taxon>
        <taxon>Mucoromycota</taxon>
        <taxon>Mortierellomycotina</taxon>
        <taxon>Mortierellomycetes</taxon>
        <taxon>Mortierellales</taxon>
        <taxon>Mortierellaceae</taxon>
        <taxon>Linnemannia</taxon>
    </lineage>
</organism>
<keyword evidence="2" id="KW-1185">Reference proteome</keyword>
<evidence type="ECO:0000313" key="2">
    <source>
        <dbReference type="Proteomes" id="UP001194580"/>
    </source>
</evidence>
<dbReference type="AlphaFoldDB" id="A0AAD4CZT2"/>
<reference evidence="1" key="1">
    <citation type="journal article" date="2020" name="Fungal Divers.">
        <title>Resolving the Mortierellaceae phylogeny through synthesis of multi-gene phylogenetics and phylogenomics.</title>
        <authorList>
            <person name="Vandepol N."/>
            <person name="Liber J."/>
            <person name="Desiro A."/>
            <person name="Na H."/>
            <person name="Kennedy M."/>
            <person name="Barry K."/>
            <person name="Grigoriev I.V."/>
            <person name="Miller A.N."/>
            <person name="O'Donnell K."/>
            <person name="Stajich J.E."/>
            <person name="Bonito G."/>
        </authorList>
    </citation>
    <scope>NUCLEOTIDE SEQUENCE</scope>
    <source>
        <strain evidence="1">NRRL 28262</strain>
    </source>
</reference>
<evidence type="ECO:0000313" key="1">
    <source>
        <dbReference type="EMBL" id="KAG0248560.1"/>
    </source>
</evidence>
<gene>
    <name evidence="1" type="ORF">BGZ95_008004</name>
</gene>
<feature type="non-terminal residue" evidence="1">
    <location>
        <position position="1"/>
    </location>
</feature>